<keyword evidence="3" id="KW-0539">Nucleus</keyword>
<comment type="caution">
    <text evidence="6">The sequence shown here is derived from an EMBL/GenBank/DDBJ whole genome shotgun (WGS) entry which is preliminary data.</text>
</comment>
<gene>
    <name evidence="6" type="ORF">GH714_033788</name>
</gene>
<keyword evidence="7" id="KW-1185">Reference proteome</keyword>
<organism evidence="6 7">
    <name type="scientific">Hevea brasiliensis</name>
    <name type="common">Para rubber tree</name>
    <name type="synonym">Siphonia brasiliensis</name>
    <dbReference type="NCBI Taxonomy" id="3981"/>
    <lineage>
        <taxon>Eukaryota</taxon>
        <taxon>Viridiplantae</taxon>
        <taxon>Streptophyta</taxon>
        <taxon>Embryophyta</taxon>
        <taxon>Tracheophyta</taxon>
        <taxon>Spermatophyta</taxon>
        <taxon>Magnoliopsida</taxon>
        <taxon>eudicotyledons</taxon>
        <taxon>Gunneridae</taxon>
        <taxon>Pentapetalae</taxon>
        <taxon>rosids</taxon>
        <taxon>fabids</taxon>
        <taxon>Malpighiales</taxon>
        <taxon>Euphorbiaceae</taxon>
        <taxon>Crotonoideae</taxon>
        <taxon>Micrandreae</taxon>
        <taxon>Hevea</taxon>
    </lineage>
</organism>
<evidence type="ECO:0000256" key="1">
    <source>
        <dbReference type="ARBA" id="ARBA00004123"/>
    </source>
</evidence>
<proteinExistence type="predicted"/>
<protein>
    <recommendedName>
        <fullName evidence="5">VQ domain-containing protein</fullName>
    </recommendedName>
</protein>
<feature type="compositionally biased region" description="Polar residues" evidence="4">
    <location>
        <begin position="84"/>
        <end position="99"/>
    </location>
</feature>
<dbReference type="EMBL" id="JAAGAX010000002">
    <property type="protein sequence ID" value="KAF2323162.1"/>
    <property type="molecule type" value="Genomic_DNA"/>
</dbReference>
<evidence type="ECO:0000256" key="2">
    <source>
        <dbReference type="ARBA" id="ARBA00022553"/>
    </source>
</evidence>
<evidence type="ECO:0000256" key="4">
    <source>
        <dbReference type="SAM" id="MobiDB-lite"/>
    </source>
</evidence>
<dbReference type="InterPro" id="IPR039611">
    <property type="entry name" value="VQ_4/11/13/19/31/33"/>
</dbReference>
<dbReference type="InterPro" id="IPR008889">
    <property type="entry name" value="VQ"/>
</dbReference>
<dbReference type="GO" id="GO:0005634">
    <property type="term" value="C:nucleus"/>
    <property type="evidence" value="ECO:0007669"/>
    <property type="project" value="UniProtKB-SubCell"/>
</dbReference>
<feature type="region of interest" description="Disordered" evidence="4">
    <location>
        <begin position="80"/>
        <end position="105"/>
    </location>
</feature>
<accession>A0A6A6NAD4</accession>
<comment type="subcellular location">
    <subcellularLocation>
        <location evidence="1">Nucleus</location>
    </subcellularLocation>
</comment>
<feature type="compositionally biased region" description="Basic and acidic residues" evidence="4">
    <location>
        <begin position="218"/>
        <end position="234"/>
    </location>
</feature>
<name>A0A6A6NAD4_HEVBR</name>
<dbReference type="PANTHER" id="PTHR33402">
    <property type="entry name" value="VQ MOTIF-CONTAINING PROTEIN 11-LIKE"/>
    <property type="match status" value="1"/>
</dbReference>
<feature type="domain" description="VQ" evidence="5">
    <location>
        <begin position="61"/>
        <end position="85"/>
    </location>
</feature>
<evidence type="ECO:0000256" key="3">
    <source>
        <dbReference type="ARBA" id="ARBA00023242"/>
    </source>
</evidence>
<dbReference type="Pfam" id="PF05678">
    <property type="entry name" value="VQ"/>
    <property type="match status" value="1"/>
</dbReference>
<evidence type="ECO:0000313" key="6">
    <source>
        <dbReference type="EMBL" id="KAF2323162.1"/>
    </source>
</evidence>
<feature type="compositionally biased region" description="Low complexity" evidence="4">
    <location>
        <begin position="207"/>
        <end position="216"/>
    </location>
</feature>
<reference evidence="6 7" key="1">
    <citation type="journal article" date="2020" name="Mol. Plant">
        <title>The Chromosome-Based Rubber Tree Genome Provides New Insights into Spurge Genome Evolution and Rubber Biosynthesis.</title>
        <authorList>
            <person name="Liu J."/>
            <person name="Shi C."/>
            <person name="Shi C.C."/>
            <person name="Li W."/>
            <person name="Zhang Q.J."/>
            <person name="Zhang Y."/>
            <person name="Li K."/>
            <person name="Lu H.F."/>
            <person name="Shi C."/>
            <person name="Zhu S.T."/>
            <person name="Xiao Z.Y."/>
            <person name="Nan H."/>
            <person name="Yue Y."/>
            <person name="Zhu X.G."/>
            <person name="Wu Y."/>
            <person name="Hong X.N."/>
            <person name="Fan G.Y."/>
            <person name="Tong Y."/>
            <person name="Zhang D."/>
            <person name="Mao C.L."/>
            <person name="Liu Y.L."/>
            <person name="Hao S.J."/>
            <person name="Liu W.Q."/>
            <person name="Lv M.Q."/>
            <person name="Zhang H.B."/>
            <person name="Liu Y."/>
            <person name="Hu-Tang G.R."/>
            <person name="Wang J.P."/>
            <person name="Wang J.H."/>
            <person name="Sun Y.H."/>
            <person name="Ni S.B."/>
            <person name="Chen W.B."/>
            <person name="Zhang X.C."/>
            <person name="Jiao Y.N."/>
            <person name="Eichler E.E."/>
            <person name="Li G.H."/>
            <person name="Liu X."/>
            <person name="Gao L.Z."/>
        </authorList>
    </citation>
    <scope>NUCLEOTIDE SEQUENCE [LARGE SCALE GENOMIC DNA]</scope>
    <source>
        <strain evidence="7">cv. GT1</strain>
        <tissue evidence="6">Leaf</tissue>
    </source>
</reference>
<keyword evidence="2" id="KW-0597">Phosphoprotein</keyword>
<sequence>MNIFAFLHLLNHPKQETPYIRQLFMLITHFSLMASASNNNMTTTMHHSPPPYGSDPSSLDTTFVQADSSTFRTIVQKLTGATDDPSTQKLPITHPNRSSVIPGPKRPAFKLQERRQSAKNLEINLNSNSTINNSFEHPHLLQFRQRTGFLVSPVSTLDFFCARASPRSPYEEFCSRGGSSEEEERAIAEQGFYLHPSPLTTPRGVEPPELLPLFPLRSLRDDKEDQDDDRNSCS</sequence>
<dbReference type="Proteomes" id="UP000467840">
    <property type="component" value="Chromosome 11"/>
</dbReference>
<evidence type="ECO:0000259" key="5">
    <source>
        <dbReference type="Pfam" id="PF05678"/>
    </source>
</evidence>
<evidence type="ECO:0000313" key="7">
    <source>
        <dbReference type="Proteomes" id="UP000467840"/>
    </source>
</evidence>
<dbReference type="PANTHER" id="PTHR33402:SF19">
    <property type="entry name" value="VQ MOTIF-CONTAINING PROTEIN 11"/>
    <property type="match status" value="1"/>
</dbReference>
<feature type="region of interest" description="Disordered" evidence="4">
    <location>
        <begin position="194"/>
        <end position="234"/>
    </location>
</feature>
<dbReference type="AlphaFoldDB" id="A0A6A6NAD4"/>